<evidence type="ECO:0000313" key="2">
    <source>
        <dbReference type="Proteomes" id="UP000246114"/>
    </source>
</evidence>
<organism evidence="1 2">
    <name type="scientific">Clostridium cadaveris</name>
    <dbReference type="NCBI Taxonomy" id="1529"/>
    <lineage>
        <taxon>Bacteria</taxon>
        <taxon>Bacillati</taxon>
        <taxon>Bacillota</taxon>
        <taxon>Clostridia</taxon>
        <taxon>Eubacteriales</taxon>
        <taxon>Clostridiaceae</taxon>
        <taxon>Clostridium</taxon>
    </lineage>
</organism>
<comment type="caution">
    <text evidence="1">The sequence shown here is derived from an EMBL/GenBank/DDBJ whole genome shotgun (WGS) entry which is preliminary data.</text>
</comment>
<reference evidence="1 2" key="1">
    <citation type="submission" date="2018-03" db="EMBL/GenBank/DDBJ databases">
        <title>The uncultured portion of the human microbiome is neutrally assembled.</title>
        <authorList>
            <person name="Jeraldo P."/>
            <person name="Boardman L."/>
            <person name="White B.A."/>
            <person name="Nelson H."/>
            <person name="Goldenfeld N."/>
            <person name="Chia N."/>
        </authorList>
    </citation>
    <scope>NUCLEOTIDE SEQUENCE [LARGE SCALE GENOMIC DNA]</scope>
    <source>
        <strain evidence="1">CIM:MAG 903</strain>
    </source>
</reference>
<gene>
    <name evidence="1" type="ORF">DBY38_02230</name>
</gene>
<feature type="non-terminal residue" evidence="1">
    <location>
        <position position="89"/>
    </location>
</feature>
<dbReference type="Proteomes" id="UP000246114">
    <property type="component" value="Unassembled WGS sequence"/>
</dbReference>
<dbReference type="AlphaFoldDB" id="A0A316MDJ7"/>
<evidence type="ECO:0000313" key="1">
    <source>
        <dbReference type="EMBL" id="PWL55299.1"/>
    </source>
</evidence>
<proteinExistence type="predicted"/>
<sequence length="89" mass="10567">MKKPQYLYHYTNIDTLALILKYKTIRFSRLDLVDDLEEVKTADMGNAGRFCFASCWTEDDEESIPFWHMYTKDMKGVRIKLPSDPFVKH</sequence>
<protein>
    <submittedName>
        <fullName evidence="1">DUF2971 domain-containing protein</fullName>
    </submittedName>
</protein>
<dbReference type="EMBL" id="QAMZ01000008">
    <property type="protein sequence ID" value="PWL55299.1"/>
    <property type="molecule type" value="Genomic_DNA"/>
</dbReference>
<accession>A0A316MDJ7</accession>
<name>A0A316MDJ7_9CLOT</name>